<keyword evidence="2" id="KW-1185">Reference proteome</keyword>
<accession>A0ABT2RLB5</accession>
<dbReference type="RefSeq" id="WP_158369237.1">
    <property type="nucleotide sequence ID" value="NZ_JAOQJU010000004.1"/>
</dbReference>
<evidence type="ECO:0000313" key="1">
    <source>
        <dbReference type="EMBL" id="MCU6686186.1"/>
    </source>
</evidence>
<proteinExistence type="predicted"/>
<protein>
    <recommendedName>
        <fullName evidence="3">ASCH domain-containing protein</fullName>
    </recommendedName>
</protein>
<comment type="caution">
    <text evidence="1">The sequence shown here is derived from an EMBL/GenBank/DDBJ whole genome shotgun (WGS) entry which is preliminary data.</text>
</comment>
<gene>
    <name evidence="1" type="ORF">OCV99_06380</name>
</gene>
<dbReference type="Proteomes" id="UP001652431">
    <property type="component" value="Unassembled WGS sequence"/>
</dbReference>
<sequence length="211" mass="25436">MNSKAKINEWTSALGYDGEEVHVGDWVKTKMYKGYYRIVGFEPFYHTVDRPSVNIRRGEFVGVQVKMEQVFTATMKLKLGIEIMAIEWVQKISDEKRVEIETFWKEHPKEREKYEKFVVGKELGNEWWDYSWYPDEVEYWKEEILKNSKKFTHEQFLAWLRKTNKACCEFYEDKKLKGKKNQYYITIDLIDEDIEVGKTPMFHNPRILFGK</sequence>
<name>A0ABT2RLB5_9FIRM</name>
<dbReference type="EMBL" id="JAOQJU010000004">
    <property type="protein sequence ID" value="MCU6686186.1"/>
    <property type="molecule type" value="Genomic_DNA"/>
</dbReference>
<evidence type="ECO:0008006" key="3">
    <source>
        <dbReference type="Google" id="ProtNLM"/>
    </source>
</evidence>
<evidence type="ECO:0000313" key="2">
    <source>
        <dbReference type="Proteomes" id="UP001652431"/>
    </source>
</evidence>
<organism evidence="1 2">
    <name type="scientific">Dorea acetigenes</name>
    <dbReference type="NCBI Taxonomy" id="2981787"/>
    <lineage>
        <taxon>Bacteria</taxon>
        <taxon>Bacillati</taxon>
        <taxon>Bacillota</taxon>
        <taxon>Clostridia</taxon>
        <taxon>Lachnospirales</taxon>
        <taxon>Lachnospiraceae</taxon>
        <taxon>Dorea</taxon>
    </lineage>
</organism>
<reference evidence="1 2" key="1">
    <citation type="journal article" date="2021" name="ISME Commun">
        <title>Automated analysis of genomic sequences facilitates high-throughput and comprehensive description of bacteria.</title>
        <authorList>
            <person name="Hitch T.C.A."/>
        </authorList>
    </citation>
    <scope>NUCLEOTIDE SEQUENCE [LARGE SCALE GENOMIC DNA]</scope>
    <source>
        <strain evidence="1 2">Sanger_03</strain>
    </source>
</reference>